<reference evidence="3" key="1">
    <citation type="submission" date="2025-08" db="UniProtKB">
        <authorList>
            <consortium name="RefSeq"/>
        </authorList>
    </citation>
    <scope>IDENTIFICATION</scope>
    <source>
        <tissue evidence="3">Leaf</tissue>
    </source>
</reference>
<dbReference type="PANTHER" id="PTHR31286">
    <property type="entry name" value="GLYCINE-RICH CELL WALL STRUCTURAL PROTEIN 1.8-LIKE"/>
    <property type="match status" value="1"/>
</dbReference>
<evidence type="ECO:0000313" key="3">
    <source>
        <dbReference type="RefSeq" id="XP_056856840.1"/>
    </source>
</evidence>
<gene>
    <name evidence="3" type="primary">LOC130506226</name>
</gene>
<dbReference type="GeneID" id="130506226"/>
<dbReference type="Proteomes" id="UP000504610">
    <property type="component" value="Unplaced"/>
</dbReference>
<dbReference type="RefSeq" id="XP_056856840.1">
    <property type="nucleotide sequence ID" value="XM_057000860.1"/>
</dbReference>
<protein>
    <submittedName>
        <fullName evidence="3">Uncharacterized protein LOC130506226</fullName>
    </submittedName>
</protein>
<organism evidence="2 3">
    <name type="scientific">Raphanus sativus</name>
    <name type="common">Radish</name>
    <name type="synonym">Raphanus raphanistrum var. sativus</name>
    <dbReference type="NCBI Taxonomy" id="3726"/>
    <lineage>
        <taxon>Eukaryota</taxon>
        <taxon>Viridiplantae</taxon>
        <taxon>Streptophyta</taxon>
        <taxon>Embryophyta</taxon>
        <taxon>Tracheophyta</taxon>
        <taxon>Spermatophyta</taxon>
        <taxon>Magnoliopsida</taxon>
        <taxon>eudicotyledons</taxon>
        <taxon>Gunneridae</taxon>
        <taxon>Pentapetalae</taxon>
        <taxon>rosids</taxon>
        <taxon>malvids</taxon>
        <taxon>Brassicales</taxon>
        <taxon>Brassicaceae</taxon>
        <taxon>Brassiceae</taxon>
        <taxon>Raphanus</taxon>
    </lineage>
</organism>
<dbReference type="AlphaFoldDB" id="A0A9W3CZ00"/>
<dbReference type="InterPro" id="IPR025558">
    <property type="entry name" value="DUF4283"/>
</dbReference>
<proteinExistence type="predicted"/>
<dbReference type="OrthoDB" id="1101616at2759"/>
<keyword evidence="2" id="KW-1185">Reference proteome</keyword>
<dbReference type="InterPro" id="IPR040256">
    <property type="entry name" value="At4g02000-like"/>
</dbReference>
<dbReference type="KEGG" id="rsz:130506226"/>
<dbReference type="PANTHER" id="PTHR31286:SF178">
    <property type="entry name" value="DUF4283 DOMAIN-CONTAINING PROTEIN"/>
    <property type="match status" value="1"/>
</dbReference>
<accession>A0A9W3CZ00</accession>
<dbReference type="Pfam" id="PF14111">
    <property type="entry name" value="DUF4283"/>
    <property type="match status" value="1"/>
</dbReference>
<name>A0A9W3CZ00_RAPSA</name>
<evidence type="ECO:0000259" key="1">
    <source>
        <dbReference type="Pfam" id="PF14111"/>
    </source>
</evidence>
<feature type="domain" description="DUF4283" evidence="1">
    <location>
        <begin position="32"/>
        <end position="112"/>
    </location>
</feature>
<evidence type="ECO:0000313" key="2">
    <source>
        <dbReference type="Proteomes" id="UP000504610"/>
    </source>
</evidence>
<sequence>MSVAMDRALMALSLDEDDKPFEMPDQPGFCSNEKNLLSIVGRVLNPECQRMSSLIWRMPRKWQKEGRCRGVALSEERFQFFFDSEHDLVDVLEKGVHTFNEWVIVIARWVEEPPDDYLQFIPLWVQISQIPINYYTEEALMALADMIGEVKVLVFDPSKPQSQPFIRAQRICPLEVKKRKEVALARRQAIEKELEHRSVVLSEGDPLLEFLEKKPSGD</sequence>